<organism evidence="1 2">
    <name type="scientific">Gigaspora rosea</name>
    <dbReference type="NCBI Taxonomy" id="44941"/>
    <lineage>
        <taxon>Eukaryota</taxon>
        <taxon>Fungi</taxon>
        <taxon>Fungi incertae sedis</taxon>
        <taxon>Mucoromycota</taxon>
        <taxon>Glomeromycotina</taxon>
        <taxon>Glomeromycetes</taxon>
        <taxon>Diversisporales</taxon>
        <taxon>Gigasporaceae</taxon>
        <taxon>Gigaspora</taxon>
    </lineage>
</organism>
<proteinExistence type="predicted"/>
<dbReference type="EMBL" id="QKWP01002450">
    <property type="protein sequence ID" value="RIB03312.1"/>
    <property type="molecule type" value="Genomic_DNA"/>
</dbReference>
<keyword evidence="2" id="KW-1185">Reference proteome</keyword>
<protein>
    <submittedName>
        <fullName evidence="1">Uncharacterized protein</fullName>
    </submittedName>
</protein>
<gene>
    <name evidence="1" type="ORF">C2G38_796213</name>
</gene>
<evidence type="ECO:0000313" key="1">
    <source>
        <dbReference type="EMBL" id="RIB03312.1"/>
    </source>
</evidence>
<dbReference type="Proteomes" id="UP000266673">
    <property type="component" value="Unassembled WGS sequence"/>
</dbReference>
<dbReference type="AlphaFoldDB" id="A0A397TZ82"/>
<accession>A0A397TZ82</accession>
<comment type="caution">
    <text evidence="1">The sequence shown here is derived from an EMBL/GenBank/DDBJ whole genome shotgun (WGS) entry which is preliminary data.</text>
</comment>
<name>A0A397TZ82_9GLOM</name>
<reference evidence="1 2" key="1">
    <citation type="submission" date="2018-06" db="EMBL/GenBank/DDBJ databases">
        <title>Comparative genomics reveals the genomic features of Rhizophagus irregularis, R. cerebriforme, R. diaphanum and Gigaspora rosea, and their symbiotic lifestyle signature.</title>
        <authorList>
            <person name="Morin E."/>
            <person name="San Clemente H."/>
            <person name="Chen E.C.H."/>
            <person name="De La Providencia I."/>
            <person name="Hainaut M."/>
            <person name="Kuo A."/>
            <person name="Kohler A."/>
            <person name="Murat C."/>
            <person name="Tang N."/>
            <person name="Roy S."/>
            <person name="Loubradou J."/>
            <person name="Henrissat B."/>
            <person name="Grigoriev I.V."/>
            <person name="Corradi N."/>
            <person name="Roux C."/>
            <person name="Martin F.M."/>
        </authorList>
    </citation>
    <scope>NUCLEOTIDE SEQUENCE [LARGE SCALE GENOMIC DNA]</scope>
    <source>
        <strain evidence="1 2">DAOM 194757</strain>
    </source>
</reference>
<sequence>MFCVSKISINFYFRKIFQLDTYRVYARNNAYDSLSILISTWIAKRMKRLHQNFGVFFYSYVNWLNYETESNNA</sequence>
<evidence type="ECO:0000313" key="2">
    <source>
        <dbReference type="Proteomes" id="UP000266673"/>
    </source>
</evidence>